<dbReference type="AlphaFoldDB" id="A0A9W6JFH2"/>
<dbReference type="Proteomes" id="UP001143364">
    <property type="component" value="Unassembled WGS sequence"/>
</dbReference>
<sequence length="74" mass="8085">MGGDQRSRAIEAHGPLILSLLEASPDATLQELRAALAKRGAIVGYGGLWRFLDRRGITVKKRPRTLKSRSGRTS</sequence>
<dbReference type="EMBL" id="BSFK01000004">
    <property type="protein sequence ID" value="GLK75059.1"/>
    <property type="molecule type" value="Genomic_DNA"/>
</dbReference>
<reference evidence="1" key="2">
    <citation type="submission" date="2023-01" db="EMBL/GenBank/DDBJ databases">
        <authorList>
            <person name="Sun Q."/>
            <person name="Evtushenko L."/>
        </authorList>
    </citation>
    <scope>NUCLEOTIDE SEQUENCE</scope>
    <source>
        <strain evidence="1">VKM B-2555</strain>
    </source>
</reference>
<organism evidence="1 2">
    <name type="scientific">Methylopila jiangsuensis</name>
    <dbReference type="NCBI Taxonomy" id="586230"/>
    <lineage>
        <taxon>Bacteria</taxon>
        <taxon>Pseudomonadati</taxon>
        <taxon>Pseudomonadota</taxon>
        <taxon>Alphaproteobacteria</taxon>
        <taxon>Hyphomicrobiales</taxon>
        <taxon>Methylopilaceae</taxon>
        <taxon>Methylopila</taxon>
    </lineage>
</organism>
<accession>A0A9W6JFH2</accession>
<proteinExistence type="predicted"/>
<evidence type="ECO:0000313" key="2">
    <source>
        <dbReference type="Proteomes" id="UP001143364"/>
    </source>
</evidence>
<evidence type="ECO:0008006" key="3">
    <source>
        <dbReference type="Google" id="ProtNLM"/>
    </source>
</evidence>
<keyword evidence="2" id="KW-1185">Reference proteome</keyword>
<comment type="caution">
    <text evidence="1">The sequence shown here is derived from an EMBL/GenBank/DDBJ whole genome shotgun (WGS) entry which is preliminary data.</text>
</comment>
<name>A0A9W6JFH2_9HYPH</name>
<evidence type="ECO:0000313" key="1">
    <source>
        <dbReference type="EMBL" id="GLK75059.1"/>
    </source>
</evidence>
<reference evidence="1" key="1">
    <citation type="journal article" date="2014" name="Int. J. Syst. Evol. Microbiol.">
        <title>Complete genome sequence of Corynebacterium casei LMG S-19264T (=DSM 44701T), isolated from a smear-ripened cheese.</title>
        <authorList>
            <consortium name="US DOE Joint Genome Institute (JGI-PGF)"/>
            <person name="Walter F."/>
            <person name="Albersmeier A."/>
            <person name="Kalinowski J."/>
            <person name="Ruckert C."/>
        </authorList>
    </citation>
    <scope>NUCLEOTIDE SEQUENCE</scope>
    <source>
        <strain evidence="1">VKM B-2555</strain>
    </source>
</reference>
<protein>
    <recommendedName>
        <fullName evidence="3">Transposase</fullName>
    </recommendedName>
</protein>
<gene>
    <name evidence="1" type="ORF">GCM10008171_03130</name>
</gene>